<comment type="caution">
    <text evidence="1">The sequence shown here is derived from an EMBL/GenBank/DDBJ whole genome shotgun (WGS) entry which is preliminary data.</text>
</comment>
<reference evidence="1 2" key="1">
    <citation type="journal article" date="2020" name="Cell">
        <title>Large-Scale Comparative Analyses of Tick Genomes Elucidate Their Genetic Diversity and Vector Capacities.</title>
        <authorList>
            <consortium name="Tick Genome and Microbiome Consortium (TIGMIC)"/>
            <person name="Jia N."/>
            <person name="Wang J."/>
            <person name="Shi W."/>
            <person name="Du L."/>
            <person name="Sun Y."/>
            <person name="Zhan W."/>
            <person name="Jiang J.F."/>
            <person name="Wang Q."/>
            <person name="Zhang B."/>
            <person name="Ji P."/>
            <person name="Bell-Sakyi L."/>
            <person name="Cui X.M."/>
            <person name="Yuan T.T."/>
            <person name="Jiang B.G."/>
            <person name="Yang W.F."/>
            <person name="Lam T.T."/>
            <person name="Chang Q.C."/>
            <person name="Ding S.J."/>
            <person name="Wang X.J."/>
            <person name="Zhu J.G."/>
            <person name="Ruan X.D."/>
            <person name="Zhao L."/>
            <person name="Wei J.T."/>
            <person name="Ye R.Z."/>
            <person name="Que T.C."/>
            <person name="Du C.H."/>
            <person name="Zhou Y.H."/>
            <person name="Cheng J.X."/>
            <person name="Dai P.F."/>
            <person name="Guo W.B."/>
            <person name="Han X.H."/>
            <person name="Huang E.J."/>
            <person name="Li L.F."/>
            <person name="Wei W."/>
            <person name="Gao Y.C."/>
            <person name="Liu J.Z."/>
            <person name="Shao H.Z."/>
            <person name="Wang X."/>
            <person name="Wang C.C."/>
            <person name="Yang T.C."/>
            <person name="Huo Q.B."/>
            <person name="Li W."/>
            <person name="Chen H.Y."/>
            <person name="Chen S.E."/>
            <person name="Zhou L.G."/>
            <person name="Ni X.B."/>
            <person name="Tian J.H."/>
            <person name="Sheng Y."/>
            <person name="Liu T."/>
            <person name="Pan Y.S."/>
            <person name="Xia L.Y."/>
            <person name="Li J."/>
            <person name="Zhao F."/>
            <person name="Cao W.C."/>
        </authorList>
    </citation>
    <scope>NUCLEOTIDE SEQUENCE [LARGE SCALE GENOMIC DNA]</scope>
    <source>
        <strain evidence="1">Iper-2018</strain>
    </source>
</reference>
<evidence type="ECO:0000313" key="1">
    <source>
        <dbReference type="EMBL" id="KAG0433035.1"/>
    </source>
</evidence>
<dbReference type="EMBL" id="JABSTQ010009092">
    <property type="protein sequence ID" value="KAG0433035.1"/>
    <property type="molecule type" value="Genomic_DNA"/>
</dbReference>
<dbReference type="Proteomes" id="UP000805193">
    <property type="component" value="Unassembled WGS sequence"/>
</dbReference>
<gene>
    <name evidence="1" type="ORF">HPB47_020287</name>
</gene>
<evidence type="ECO:0000313" key="2">
    <source>
        <dbReference type="Proteomes" id="UP000805193"/>
    </source>
</evidence>
<organism evidence="1 2">
    <name type="scientific">Ixodes persulcatus</name>
    <name type="common">Taiga tick</name>
    <dbReference type="NCBI Taxonomy" id="34615"/>
    <lineage>
        <taxon>Eukaryota</taxon>
        <taxon>Metazoa</taxon>
        <taxon>Ecdysozoa</taxon>
        <taxon>Arthropoda</taxon>
        <taxon>Chelicerata</taxon>
        <taxon>Arachnida</taxon>
        <taxon>Acari</taxon>
        <taxon>Parasitiformes</taxon>
        <taxon>Ixodida</taxon>
        <taxon>Ixodoidea</taxon>
        <taxon>Ixodidae</taxon>
        <taxon>Ixodinae</taxon>
        <taxon>Ixodes</taxon>
    </lineage>
</organism>
<accession>A0AC60QFS8</accession>
<protein>
    <submittedName>
        <fullName evidence="1">Uncharacterized protein</fullName>
    </submittedName>
</protein>
<name>A0AC60QFS8_IXOPE</name>
<sequence length="130" mass="14609">MAGAKAAAGARYLRRRRASPRRRGQQRELTEARGDRGRRQCGGGSALPAAFYRRSADKEEQVRTRLEYRMKRAAGRPTSTRVDRRTAGATPLTGHERATRRATAVVVRTEFDIQFRLRRVIPLTDCLGGV</sequence>
<proteinExistence type="predicted"/>
<keyword evidence="2" id="KW-1185">Reference proteome</keyword>